<comment type="caution">
    <text evidence="11">The sequence shown here is derived from an EMBL/GenBank/DDBJ whole genome shotgun (WGS) entry which is preliminary data.</text>
</comment>
<keyword evidence="5 8" id="KW-0238">DNA-binding</keyword>
<protein>
    <submittedName>
        <fullName evidence="11">Doublesex-and mab-3-related transcription factor 3a-like</fullName>
    </submittedName>
</protein>
<keyword evidence="4" id="KW-0805">Transcription regulation</keyword>
<keyword evidence="2 8" id="KW-0479">Metal-binding</keyword>
<dbReference type="Proteomes" id="UP000034805">
    <property type="component" value="Unassembled WGS sequence"/>
</dbReference>
<dbReference type="InterPro" id="IPR005173">
    <property type="entry name" value="DMA"/>
</dbReference>
<dbReference type="Pfam" id="PF03474">
    <property type="entry name" value="DMA"/>
    <property type="match status" value="1"/>
</dbReference>
<dbReference type="InterPro" id="IPR036407">
    <property type="entry name" value="DM_DNA-bd_sf"/>
</dbReference>
<dbReference type="AlphaFoldDB" id="A0A0P7V0F2"/>
<reference evidence="11 12" key="1">
    <citation type="submission" date="2015-08" db="EMBL/GenBank/DDBJ databases">
        <title>The genome of the Asian arowana (Scleropages formosus).</title>
        <authorList>
            <person name="Tan M.H."/>
            <person name="Gan H.M."/>
            <person name="Croft L.J."/>
            <person name="Austin C.M."/>
        </authorList>
    </citation>
    <scope>NUCLEOTIDE SEQUENCE [LARGE SCALE GENOMIC DNA]</scope>
    <source>
        <strain evidence="11">Aro1</strain>
    </source>
</reference>
<dbReference type="InterPro" id="IPR009060">
    <property type="entry name" value="UBA-like_sf"/>
</dbReference>
<organism evidence="11 12">
    <name type="scientific">Scleropages formosus</name>
    <name type="common">Asian bonytongue</name>
    <name type="synonym">Osteoglossum formosum</name>
    <dbReference type="NCBI Taxonomy" id="113540"/>
    <lineage>
        <taxon>Eukaryota</taxon>
        <taxon>Metazoa</taxon>
        <taxon>Chordata</taxon>
        <taxon>Craniata</taxon>
        <taxon>Vertebrata</taxon>
        <taxon>Euteleostomi</taxon>
        <taxon>Actinopterygii</taxon>
        <taxon>Neopterygii</taxon>
        <taxon>Teleostei</taxon>
        <taxon>Osteoglossocephala</taxon>
        <taxon>Osteoglossomorpha</taxon>
        <taxon>Osteoglossiformes</taxon>
        <taxon>Osteoglossidae</taxon>
        <taxon>Scleropages</taxon>
    </lineage>
</organism>
<name>A0A0P7V0F2_SCLFO</name>
<feature type="region of interest" description="Disordered" evidence="9">
    <location>
        <begin position="185"/>
        <end position="208"/>
    </location>
</feature>
<keyword evidence="3 8" id="KW-0862">Zinc</keyword>
<dbReference type="PANTHER" id="PTHR12322">
    <property type="entry name" value="DOUBLESEX AND MAB-3 RELATED TRANSCRIPTION FACTOR DMRT"/>
    <property type="match status" value="1"/>
</dbReference>
<dbReference type="Gene3D" id="4.10.1040.10">
    <property type="entry name" value="DM DNA-binding domain"/>
    <property type="match status" value="1"/>
</dbReference>
<dbReference type="InterPro" id="IPR001275">
    <property type="entry name" value="DM_DNA-bd"/>
</dbReference>
<dbReference type="GO" id="GO:0005634">
    <property type="term" value="C:nucleus"/>
    <property type="evidence" value="ECO:0007669"/>
    <property type="project" value="UniProtKB-SubCell"/>
</dbReference>
<feature type="compositionally biased region" description="Basic and acidic residues" evidence="9">
    <location>
        <begin position="145"/>
        <end position="158"/>
    </location>
</feature>
<keyword evidence="7 8" id="KW-0539">Nucleus</keyword>
<feature type="region of interest" description="Disordered" evidence="9">
    <location>
        <begin position="421"/>
        <end position="455"/>
    </location>
</feature>
<evidence type="ECO:0000256" key="5">
    <source>
        <dbReference type="ARBA" id="ARBA00023125"/>
    </source>
</evidence>
<dbReference type="GO" id="GO:0000978">
    <property type="term" value="F:RNA polymerase II cis-regulatory region sequence-specific DNA binding"/>
    <property type="evidence" value="ECO:0007669"/>
    <property type="project" value="TreeGrafter"/>
</dbReference>
<feature type="compositionally biased region" description="Polar residues" evidence="9">
    <location>
        <begin position="443"/>
        <end position="455"/>
    </location>
</feature>
<dbReference type="Pfam" id="PF00751">
    <property type="entry name" value="DM"/>
    <property type="match status" value="1"/>
</dbReference>
<feature type="region of interest" description="Disordered" evidence="9">
    <location>
        <begin position="93"/>
        <end position="166"/>
    </location>
</feature>
<feature type="domain" description="DM" evidence="10">
    <location>
        <begin position="28"/>
        <end position="75"/>
    </location>
</feature>
<dbReference type="GO" id="GO:0046661">
    <property type="term" value="P:male sex differentiation"/>
    <property type="evidence" value="ECO:0007669"/>
    <property type="project" value="TreeGrafter"/>
</dbReference>
<evidence type="ECO:0000256" key="1">
    <source>
        <dbReference type="ARBA" id="ARBA00006834"/>
    </source>
</evidence>
<evidence type="ECO:0000313" key="12">
    <source>
        <dbReference type="Proteomes" id="UP000034805"/>
    </source>
</evidence>
<keyword evidence="6" id="KW-0804">Transcription</keyword>
<evidence type="ECO:0000256" key="8">
    <source>
        <dbReference type="PROSITE-ProRule" id="PRU00070"/>
    </source>
</evidence>
<feature type="compositionally biased region" description="Polar residues" evidence="9">
    <location>
        <begin position="191"/>
        <end position="204"/>
    </location>
</feature>
<dbReference type="SMART" id="SM00301">
    <property type="entry name" value="DM"/>
    <property type="match status" value="1"/>
</dbReference>
<evidence type="ECO:0000259" key="10">
    <source>
        <dbReference type="PROSITE" id="PS50809"/>
    </source>
</evidence>
<accession>A0A0P7V0F2</accession>
<evidence type="ECO:0000256" key="9">
    <source>
        <dbReference type="SAM" id="MobiDB-lite"/>
    </source>
</evidence>
<dbReference type="CDD" id="cd14419">
    <property type="entry name" value="CUE_DMA_DMRTA3"/>
    <property type="match status" value="1"/>
</dbReference>
<dbReference type="PROSITE" id="PS40000">
    <property type="entry name" value="DM_1"/>
    <property type="match status" value="1"/>
</dbReference>
<dbReference type="SUPFAM" id="SSF46934">
    <property type="entry name" value="UBA-like"/>
    <property type="match status" value="1"/>
</dbReference>
<evidence type="ECO:0000256" key="4">
    <source>
        <dbReference type="ARBA" id="ARBA00023015"/>
    </source>
</evidence>
<dbReference type="FunFam" id="4.10.1040.10:FF:000001">
    <property type="entry name" value="doublesex- and mab-3-related transcription factor 1"/>
    <property type="match status" value="1"/>
</dbReference>
<dbReference type="EMBL" id="JARO02006085">
    <property type="protein sequence ID" value="KPP65757.1"/>
    <property type="molecule type" value="Genomic_DNA"/>
</dbReference>
<comment type="subcellular location">
    <subcellularLocation>
        <location evidence="8">Nucleus</location>
    </subcellularLocation>
</comment>
<dbReference type="GO" id="GO:0046872">
    <property type="term" value="F:metal ion binding"/>
    <property type="evidence" value="ECO:0007669"/>
    <property type="project" value="UniProtKB-KW"/>
</dbReference>
<dbReference type="STRING" id="113540.ENSSFOP00015030517"/>
<dbReference type="PROSITE" id="PS50809">
    <property type="entry name" value="DM_2"/>
    <property type="match status" value="1"/>
</dbReference>
<dbReference type="GO" id="GO:0000981">
    <property type="term" value="F:DNA-binding transcription factor activity, RNA polymerase II-specific"/>
    <property type="evidence" value="ECO:0007669"/>
    <property type="project" value="TreeGrafter"/>
</dbReference>
<evidence type="ECO:0000256" key="2">
    <source>
        <dbReference type="ARBA" id="ARBA00022723"/>
    </source>
</evidence>
<dbReference type="PANTHER" id="PTHR12322:SF120">
    <property type="entry name" value="DOUBLESEX- AND MAB-3-RELATED TRANSCRIPTION FACTOR 3"/>
    <property type="match status" value="1"/>
</dbReference>
<sequence length="455" mass="49297">MSAFGSPYLYLGGPVSQPRPAVQRTPKCARCRNHGVLSWLKGHKRFCRFKDCTCDKCILIIERQRVMAAQVALRRHQASEALEGVIPEALRSFPARRGPGTEESGDGSVAAPPAGVTERSNTAESALGELREAHPSGDQLEELSEADHGDNSSDKEQDCSSSPEVSKTSLCYSVDTAVGSLAQKEPHYSPQEGSTDTEAQTNSPGYHGEESLVIEGLSGSVTLPMDLKANRPPLDVLKNIFPSHKVTVLELILKGCGGDLVGAIEVLLSSRPTSKVDRPLTETTGNLLFPSNRHLFEHTLGSYPVSSSKWSADSAFSVPDSLKLPTESSSTLTSPFALPLQHALSHTPRYPLMLRSSMSRNQANPFLPSDMTLWNTMTLQHQYQLRSQYVSPFSGATSSIFGSSIHHQHSGLSNEHGITVEEEASPRGPKHATYIDEDYEGRSASSESRTLNSSA</sequence>
<feature type="DNA-binding region" description="DM" evidence="8">
    <location>
        <begin position="28"/>
        <end position="75"/>
    </location>
</feature>
<evidence type="ECO:0000256" key="3">
    <source>
        <dbReference type="ARBA" id="ARBA00022833"/>
    </source>
</evidence>
<evidence type="ECO:0000256" key="7">
    <source>
        <dbReference type="ARBA" id="ARBA00023242"/>
    </source>
</evidence>
<proteinExistence type="inferred from homology"/>
<gene>
    <name evidence="11" type="ORF">Z043_115801</name>
</gene>
<dbReference type="InterPro" id="IPR026607">
    <property type="entry name" value="DMRT"/>
</dbReference>
<evidence type="ECO:0000256" key="6">
    <source>
        <dbReference type="ARBA" id="ARBA00023163"/>
    </source>
</evidence>
<dbReference type="SUPFAM" id="SSF82927">
    <property type="entry name" value="Cysteine-rich DNA binding domain, (DM domain)"/>
    <property type="match status" value="1"/>
</dbReference>
<comment type="similarity">
    <text evidence="1">Belongs to the DMRT family.</text>
</comment>
<evidence type="ECO:0000313" key="11">
    <source>
        <dbReference type="EMBL" id="KPP65757.1"/>
    </source>
</evidence>